<keyword evidence="3" id="KW-1185">Reference proteome</keyword>
<organism evidence="2 3">
    <name type="scientific">Dipteronia sinensis</name>
    <dbReference type="NCBI Taxonomy" id="43782"/>
    <lineage>
        <taxon>Eukaryota</taxon>
        <taxon>Viridiplantae</taxon>
        <taxon>Streptophyta</taxon>
        <taxon>Embryophyta</taxon>
        <taxon>Tracheophyta</taxon>
        <taxon>Spermatophyta</taxon>
        <taxon>Magnoliopsida</taxon>
        <taxon>eudicotyledons</taxon>
        <taxon>Gunneridae</taxon>
        <taxon>Pentapetalae</taxon>
        <taxon>rosids</taxon>
        <taxon>malvids</taxon>
        <taxon>Sapindales</taxon>
        <taxon>Sapindaceae</taxon>
        <taxon>Hippocastanoideae</taxon>
        <taxon>Acereae</taxon>
        <taxon>Dipteronia</taxon>
    </lineage>
</organism>
<proteinExistence type="predicted"/>
<evidence type="ECO:0000256" key="1">
    <source>
        <dbReference type="SAM" id="MobiDB-lite"/>
    </source>
</evidence>
<accession>A0AAE0AD80</accession>
<sequence>MPSYSYEKQVKIVITTMTLHNYIRRYAQRDRDFDESANYSSEEINEEMEVNTHEEGGPGRRKMEILRNSIAQSLMSAGT</sequence>
<dbReference type="AlphaFoldDB" id="A0AAE0AD80"/>
<gene>
    <name evidence="2" type="ORF">Dsin_016089</name>
</gene>
<feature type="compositionally biased region" description="Basic and acidic residues" evidence="1">
    <location>
        <begin position="50"/>
        <end position="59"/>
    </location>
</feature>
<evidence type="ECO:0000313" key="3">
    <source>
        <dbReference type="Proteomes" id="UP001281410"/>
    </source>
</evidence>
<comment type="caution">
    <text evidence="2">The sequence shown here is derived from an EMBL/GenBank/DDBJ whole genome shotgun (WGS) entry which is preliminary data.</text>
</comment>
<feature type="region of interest" description="Disordered" evidence="1">
    <location>
        <begin position="33"/>
        <end position="59"/>
    </location>
</feature>
<evidence type="ECO:0000313" key="2">
    <source>
        <dbReference type="EMBL" id="KAK3211383.1"/>
    </source>
</evidence>
<dbReference type="Proteomes" id="UP001281410">
    <property type="component" value="Unassembled WGS sequence"/>
</dbReference>
<reference evidence="2" key="1">
    <citation type="journal article" date="2023" name="Plant J.">
        <title>Genome sequences and population genomics provide insights into the demographic history, inbreeding, and mutation load of two 'living fossil' tree species of Dipteronia.</title>
        <authorList>
            <person name="Feng Y."/>
            <person name="Comes H.P."/>
            <person name="Chen J."/>
            <person name="Zhu S."/>
            <person name="Lu R."/>
            <person name="Zhang X."/>
            <person name="Li P."/>
            <person name="Qiu J."/>
            <person name="Olsen K.M."/>
            <person name="Qiu Y."/>
        </authorList>
    </citation>
    <scope>NUCLEOTIDE SEQUENCE</scope>
    <source>
        <strain evidence="2">NBL</strain>
    </source>
</reference>
<dbReference type="EMBL" id="JANJYJ010000005">
    <property type="protein sequence ID" value="KAK3211383.1"/>
    <property type="molecule type" value="Genomic_DNA"/>
</dbReference>
<protein>
    <submittedName>
        <fullName evidence="2">Uncharacterized protein</fullName>
    </submittedName>
</protein>
<name>A0AAE0AD80_9ROSI</name>